<keyword evidence="1" id="KW-0812">Transmembrane</keyword>
<feature type="transmembrane region" description="Helical" evidence="1">
    <location>
        <begin position="117"/>
        <end position="138"/>
    </location>
</feature>
<sequence>MQKTVFIALMMLFLVLSVVLSPDIALQASLSGISIWWNLVFPGLLPFFILYEIMLAFGLFHGINALLGPIVRRLLRLPQAAGIPILMSLSSGFPTGVEPTMKLLKDGQLTTKQAQRLLSYIHLPNPIFIIVIVGAGLFQLSLYGYIILASVWLAALLLMVLHAQLVSRKDSLAAKKDSQHIEPYFANAMQLGRELDGRSFGRVLGDSVYDSVQKLFIIGGFIIFASVIAAFAHPVFDVIAPQLPFLEQALLEQHIGSFAIADWTMKQSNIALVLALIAACLSFTGISGLLQVSYYTYKQKEIKLLPFISYRLMHAAASFALLLLLWKPFTNVWTATMGSSDRTVFEQPPAQGTALQWSSLWPSSLMLCMALAALVMILQLIWQYSRHRKA</sequence>
<keyword evidence="1" id="KW-1133">Transmembrane helix</keyword>
<evidence type="ECO:0000256" key="1">
    <source>
        <dbReference type="SAM" id="Phobius"/>
    </source>
</evidence>
<name>A0ABW1UYI7_9BACL</name>
<gene>
    <name evidence="2" type="ORF">ACFP56_01145</name>
</gene>
<feature type="transmembrane region" description="Helical" evidence="1">
    <location>
        <begin position="304"/>
        <end position="326"/>
    </location>
</feature>
<comment type="caution">
    <text evidence="2">The sequence shown here is derived from an EMBL/GenBank/DDBJ whole genome shotgun (WGS) entry which is preliminary data.</text>
</comment>
<feature type="transmembrane region" description="Helical" evidence="1">
    <location>
        <begin position="144"/>
        <end position="166"/>
    </location>
</feature>
<feature type="transmembrane region" description="Helical" evidence="1">
    <location>
        <begin position="215"/>
        <end position="236"/>
    </location>
</feature>
<keyword evidence="3" id="KW-1185">Reference proteome</keyword>
<dbReference type="EMBL" id="JBHSTE010000001">
    <property type="protein sequence ID" value="MFC6331213.1"/>
    <property type="molecule type" value="Genomic_DNA"/>
</dbReference>
<feature type="transmembrane region" description="Helical" evidence="1">
    <location>
        <begin position="43"/>
        <end position="67"/>
    </location>
</feature>
<keyword evidence="1" id="KW-0472">Membrane</keyword>
<dbReference type="RefSeq" id="WP_379230218.1">
    <property type="nucleotide sequence ID" value="NZ_JBHSTE010000001.1"/>
</dbReference>
<protein>
    <recommendedName>
        <fullName evidence="4">Sporulation integral membrane protein YlbJ</fullName>
    </recommendedName>
</protein>
<proteinExistence type="predicted"/>
<reference evidence="3" key="1">
    <citation type="journal article" date="2019" name="Int. J. Syst. Evol. Microbiol.">
        <title>The Global Catalogue of Microorganisms (GCM) 10K type strain sequencing project: providing services to taxonomists for standard genome sequencing and annotation.</title>
        <authorList>
            <consortium name="The Broad Institute Genomics Platform"/>
            <consortium name="The Broad Institute Genome Sequencing Center for Infectious Disease"/>
            <person name="Wu L."/>
            <person name="Ma J."/>
        </authorList>
    </citation>
    <scope>NUCLEOTIDE SEQUENCE [LARGE SCALE GENOMIC DNA]</scope>
    <source>
        <strain evidence="3">PCU 280</strain>
    </source>
</reference>
<organism evidence="2 3">
    <name type="scientific">Paenibacillus septentrionalis</name>
    <dbReference type="NCBI Taxonomy" id="429342"/>
    <lineage>
        <taxon>Bacteria</taxon>
        <taxon>Bacillati</taxon>
        <taxon>Bacillota</taxon>
        <taxon>Bacilli</taxon>
        <taxon>Bacillales</taxon>
        <taxon>Paenibacillaceae</taxon>
        <taxon>Paenibacillus</taxon>
    </lineage>
</organism>
<feature type="transmembrane region" description="Helical" evidence="1">
    <location>
        <begin position="360"/>
        <end position="382"/>
    </location>
</feature>
<evidence type="ECO:0008006" key="4">
    <source>
        <dbReference type="Google" id="ProtNLM"/>
    </source>
</evidence>
<evidence type="ECO:0000313" key="2">
    <source>
        <dbReference type="EMBL" id="MFC6331213.1"/>
    </source>
</evidence>
<accession>A0ABW1UYI7</accession>
<dbReference type="Proteomes" id="UP001596233">
    <property type="component" value="Unassembled WGS sequence"/>
</dbReference>
<feature type="transmembrane region" description="Helical" evidence="1">
    <location>
        <begin position="270"/>
        <end position="292"/>
    </location>
</feature>
<evidence type="ECO:0000313" key="3">
    <source>
        <dbReference type="Proteomes" id="UP001596233"/>
    </source>
</evidence>